<dbReference type="Proteomes" id="UP000280791">
    <property type="component" value="Unassembled WGS sequence"/>
</dbReference>
<keyword evidence="2" id="KW-1185">Reference proteome</keyword>
<proteinExistence type="predicted"/>
<organism evidence="1 2">
    <name type="scientific">Planococcus citreus</name>
    <dbReference type="NCBI Taxonomy" id="1373"/>
    <lineage>
        <taxon>Bacteria</taxon>
        <taxon>Bacillati</taxon>
        <taxon>Bacillota</taxon>
        <taxon>Bacilli</taxon>
        <taxon>Bacillales</taxon>
        <taxon>Caryophanaceae</taxon>
        <taxon>Planococcus</taxon>
    </lineage>
</organism>
<reference evidence="1 2" key="1">
    <citation type="submission" date="2018-10" db="EMBL/GenBank/DDBJ databases">
        <title>Genomic Encyclopedia of Type Strains, Phase IV (KMG-IV): sequencing the most valuable type-strain genomes for metagenomic binning, comparative biology and taxonomic classification.</title>
        <authorList>
            <person name="Goeker M."/>
        </authorList>
    </citation>
    <scope>NUCLEOTIDE SEQUENCE [LARGE SCALE GENOMIC DNA]</scope>
    <source>
        <strain evidence="1 2">DSM 20549</strain>
    </source>
</reference>
<evidence type="ECO:0000313" key="2">
    <source>
        <dbReference type="Proteomes" id="UP000280791"/>
    </source>
</evidence>
<protein>
    <submittedName>
        <fullName evidence="1">Uncharacterized protein</fullName>
    </submittedName>
</protein>
<name>A0A497YGR7_9BACL</name>
<sequence>MSALSDFPIKESSRLEQLIINREGKIIETLYAGEYVADQIACKEGIWFSYYDEGIFGGGIDKEVLILKDLSGKTVFRYHSDLLDRPDIDDCYAICKGKGRELWLFPYPTFQLVAVDPHKRGLWLFNVPEMLHGSAGLCVRGAYAYFYNPYDSNGKLYQLKIGTSQLELLGTFSGRLRGMPPSEQAHFISIEESAVKLYEIQNEDE</sequence>
<dbReference type="AlphaFoldDB" id="A0A497YGR7"/>
<comment type="caution">
    <text evidence="1">The sequence shown here is derived from an EMBL/GenBank/DDBJ whole genome shotgun (WGS) entry which is preliminary data.</text>
</comment>
<accession>A0A497YGR7</accession>
<dbReference type="EMBL" id="RCCP01000002">
    <property type="protein sequence ID" value="RLJ87046.1"/>
    <property type="molecule type" value="Genomic_DNA"/>
</dbReference>
<gene>
    <name evidence="1" type="ORF">DFR62_1844</name>
</gene>
<evidence type="ECO:0000313" key="1">
    <source>
        <dbReference type="EMBL" id="RLJ87046.1"/>
    </source>
</evidence>